<dbReference type="AlphaFoldDB" id="A0A0D8X9Z7"/>
<protein>
    <recommendedName>
        <fullName evidence="3">Reverse transcriptase domain-containing protein</fullName>
    </recommendedName>
</protein>
<reference evidence="2" key="2">
    <citation type="journal article" date="2016" name="Sci. Rep.">
        <title>Dictyocaulus viviparus genome, variome and transcriptome elucidate lungworm biology and support future intervention.</title>
        <authorList>
            <person name="McNulty S.N."/>
            <person name="Strube C."/>
            <person name="Rosa B.A."/>
            <person name="Martin J.C."/>
            <person name="Tyagi R."/>
            <person name="Choi Y.J."/>
            <person name="Wang Q."/>
            <person name="Hallsworth Pepin K."/>
            <person name="Zhang X."/>
            <person name="Ozersky P."/>
            <person name="Wilson R.K."/>
            <person name="Sternberg P.W."/>
            <person name="Gasser R.B."/>
            <person name="Mitreva M."/>
        </authorList>
    </citation>
    <scope>NUCLEOTIDE SEQUENCE [LARGE SCALE GENOMIC DNA]</scope>
    <source>
        <strain evidence="2">HannoverDv2000</strain>
    </source>
</reference>
<name>A0A0D8X9Z7_DICVI</name>
<proteinExistence type="predicted"/>
<organism evidence="1 2">
    <name type="scientific">Dictyocaulus viviparus</name>
    <name type="common">Bovine lungworm</name>
    <dbReference type="NCBI Taxonomy" id="29172"/>
    <lineage>
        <taxon>Eukaryota</taxon>
        <taxon>Metazoa</taxon>
        <taxon>Ecdysozoa</taxon>
        <taxon>Nematoda</taxon>
        <taxon>Chromadorea</taxon>
        <taxon>Rhabditida</taxon>
        <taxon>Rhabditina</taxon>
        <taxon>Rhabditomorpha</taxon>
        <taxon>Strongyloidea</taxon>
        <taxon>Metastrongylidae</taxon>
        <taxon>Dictyocaulus</taxon>
    </lineage>
</organism>
<evidence type="ECO:0000313" key="1">
    <source>
        <dbReference type="EMBL" id="KJH41388.1"/>
    </source>
</evidence>
<dbReference type="OrthoDB" id="410104at2759"/>
<accession>A0A0D8X9Z7</accession>
<evidence type="ECO:0000313" key="2">
    <source>
        <dbReference type="Proteomes" id="UP000053766"/>
    </source>
</evidence>
<keyword evidence="2" id="KW-1185">Reference proteome</keyword>
<gene>
    <name evidence="1" type="ORF">DICVIV_12633</name>
</gene>
<dbReference type="EMBL" id="KN716834">
    <property type="protein sequence ID" value="KJH41388.1"/>
    <property type="molecule type" value="Genomic_DNA"/>
</dbReference>
<dbReference type="Proteomes" id="UP000053766">
    <property type="component" value="Unassembled WGS sequence"/>
</dbReference>
<reference evidence="1 2" key="1">
    <citation type="submission" date="2013-11" db="EMBL/GenBank/DDBJ databases">
        <title>Draft genome of the bovine lungworm Dictyocaulus viviparus.</title>
        <authorList>
            <person name="Mitreva M."/>
        </authorList>
    </citation>
    <scope>NUCLEOTIDE SEQUENCE [LARGE SCALE GENOMIC DNA]</scope>
    <source>
        <strain evidence="1 2">HannoverDv2000</strain>
    </source>
</reference>
<evidence type="ECO:0008006" key="3">
    <source>
        <dbReference type="Google" id="ProtNLM"/>
    </source>
</evidence>
<sequence>MEKIIYKFHSDSLAFVYLHFWANLPPVLIKTLARLFKRYLSECKTPNQLKTSSTDTFKSIMRKLDSDDTGVKIDASQHHHLRCSDDIVFIGPHTSKRDIVLIQQFFLPKHLRQIPGHY</sequence>